<organism evidence="1 2">
    <name type="scientific">Schumannella soli</name>
    <dbReference type="NCBI Taxonomy" id="2590779"/>
    <lineage>
        <taxon>Bacteria</taxon>
        <taxon>Bacillati</taxon>
        <taxon>Actinomycetota</taxon>
        <taxon>Actinomycetes</taxon>
        <taxon>Micrococcales</taxon>
        <taxon>Microbacteriaceae</taxon>
        <taxon>Schumannella</taxon>
    </lineage>
</organism>
<dbReference type="OrthoDB" id="4466954at2"/>
<dbReference type="NCBIfam" id="TIGR04089">
    <property type="entry name" value="exp_by_SipW_III"/>
    <property type="match status" value="1"/>
</dbReference>
<dbReference type="Proteomes" id="UP000316252">
    <property type="component" value="Unassembled WGS sequence"/>
</dbReference>
<dbReference type="InterPro" id="IPR024006">
    <property type="entry name" value="Alt_signal_exp_actinobact"/>
</dbReference>
<gene>
    <name evidence="1" type="ORF">FJ657_06065</name>
</gene>
<accession>A0A506Y4U0</accession>
<name>A0A506Y4U0_9MICO</name>
<dbReference type="RefSeq" id="WP_141162819.1">
    <property type="nucleotide sequence ID" value="NZ_VHQG01000002.1"/>
</dbReference>
<dbReference type="EMBL" id="VHQG01000002">
    <property type="protein sequence ID" value="TPW75459.1"/>
    <property type="molecule type" value="Genomic_DNA"/>
</dbReference>
<comment type="caution">
    <text evidence="1">The sequence shown here is derived from an EMBL/GenBank/DDBJ whole genome shotgun (WGS) entry which is preliminary data.</text>
</comment>
<keyword evidence="2" id="KW-1185">Reference proteome</keyword>
<reference evidence="1 2" key="1">
    <citation type="submission" date="2019-06" db="EMBL/GenBank/DDBJ databases">
        <authorList>
            <person name="Li F."/>
        </authorList>
    </citation>
    <scope>NUCLEOTIDE SEQUENCE [LARGE SCALE GENOMIC DNA]</scope>
    <source>
        <strain evidence="1 2">10F1D-1</strain>
    </source>
</reference>
<dbReference type="AlphaFoldDB" id="A0A506Y4U0"/>
<evidence type="ECO:0000313" key="2">
    <source>
        <dbReference type="Proteomes" id="UP000316252"/>
    </source>
</evidence>
<proteinExistence type="predicted"/>
<sequence length="200" mass="20008">MNKLTKGAIAGAAGIVLLMGGAGSLAYWTGTASLDNAGQTINAGTLTAVKVTSPAATGWQVNGAAIPANYVAVPGDVITYKQDVKITASGSNLKFTLALADSAITASGTQDTTNPNFALKQRLAQTSAFTIGASPKVSLVTGSTNTYKVDSAGDTTISVTATITWPFDGTTSGSTVAADNLAKTGAVSFGSTVVNLQQVQ</sequence>
<protein>
    <submittedName>
        <fullName evidence="1">Alternate-type signal peptide domain-containing protein</fullName>
    </submittedName>
</protein>
<evidence type="ECO:0000313" key="1">
    <source>
        <dbReference type="EMBL" id="TPW75459.1"/>
    </source>
</evidence>